<evidence type="ECO:0000313" key="2">
    <source>
        <dbReference type="Proteomes" id="UP000276133"/>
    </source>
</evidence>
<proteinExistence type="predicted"/>
<dbReference type="Proteomes" id="UP000276133">
    <property type="component" value="Unassembled WGS sequence"/>
</dbReference>
<accession>A0A3M7T0W6</accession>
<dbReference type="AlphaFoldDB" id="A0A3M7T0W6"/>
<reference evidence="1 2" key="1">
    <citation type="journal article" date="2018" name="Sci. Rep.">
        <title>Genomic signatures of local adaptation to the degree of environmental predictability in rotifers.</title>
        <authorList>
            <person name="Franch-Gras L."/>
            <person name="Hahn C."/>
            <person name="Garcia-Roger E.M."/>
            <person name="Carmona M.J."/>
            <person name="Serra M."/>
            <person name="Gomez A."/>
        </authorList>
    </citation>
    <scope>NUCLEOTIDE SEQUENCE [LARGE SCALE GENOMIC DNA]</scope>
    <source>
        <strain evidence="1">HYR1</strain>
    </source>
</reference>
<sequence length="59" mass="7282">MFDYKKENKIDYKNWPCIYSSNKKEIRMKNNLVDYKMPMILRKKKFSKYLDHGQMLGQT</sequence>
<gene>
    <name evidence="1" type="ORF">BpHYR1_003483</name>
</gene>
<name>A0A3M7T0W6_BRAPC</name>
<keyword evidence="2" id="KW-1185">Reference proteome</keyword>
<comment type="caution">
    <text evidence="1">The sequence shown here is derived from an EMBL/GenBank/DDBJ whole genome shotgun (WGS) entry which is preliminary data.</text>
</comment>
<dbReference type="EMBL" id="REGN01000480">
    <property type="protein sequence ID" value="RNA41597.1"/>
    <property type="molecule type" value="Genomic_DNA"/>
</dbReference>
<organism evidence="1 2">
    <name type="scientific">Brachionus plicatilis</name>
    <name type="common">Marine rotifer</name>
    <name type="synonym">Brachionus muelleri</name>
    <dbReference type="NCBI Taxonomy" id="10195"/>
    <lineage>
        <taxon>Eukaryota</taxon>
        <taxon>Metazoa</taxon>
        <taxon>Spiralia</taxon>
        <taxon>Gnathifera</taxon>
        <taxon>Rotifera</taxon>
        <taxon>Eurotatoria</taxon>
        <taxon>Monogononta</taxon>
        <taxon>Pseudotrocha</taxon>
        <taxon>Ploima</taxon>
        <taxon>Brachionidae</taxon>
        <taxon>Brachionus</taxon>
    </lineage>
</organism>
<protein>
    <submittedName>
        <fullName evidence="1">Uncharacterized protein</fullName>
    </submittedName>
</protein>
<evidence type="ECO:0000313" key="1">
    <source>
        <dbReference type="EMBL" id="RNA41597.1"/>
    </source>
</evidence>